<name>A0A2G9G2F5_9LAMI</name>
<accession>A0A2G9G2F5</accession>
<evidence type="ECO:0000313" key="2">
    <source>
        <dbReference type="Proteomes" id="UP000231279"/>
    </source>
</evidence>
<sequence>MIKSLFPDSFFYVFWMWFVIEKDIKSLLPSLLYLELYPSILSNIKSVASKRSFPDLLHSFSEPIRQSMEHIFAIDCKENYHHPIENKIILELVFLRG</sequence>
<dbReference type="AlphaFoldDB" id="A0A2G9G2F5"/>
<evidence type="ECO:0000313" key="1">
    <source>
        <dbReference type="EMBL" id="PIM99480.1"/>
    </source>
</evidence>
<gene>
    <name evidence="1" type="ORF">CDL12_28027</name>
</gene>
<protein>
    <submittedName>
        <fullName evidence="1">Uncharacterized protein</fullName>
    </submittedName>
</protein>
<organism evidence="1 2">
    <name type="scientific">Handroanthus impetiginosus</name>
    <dbReference type="NCBI Taxonomy" id="429701"/>
    <lineage>
        <taxon>Eukaryota</taxon>
        <taxon>Viridiplantae</taxon>
        <taxon>Streptophyta</taxon>
        <taxon>Embryophyta</taxon>
        <taxon>Tracheophyta</taxon>
        <taxon>Spermatophyta</taxon>
        <taxon>Magnoliopsida</taxon>
        <taxon>eudicotyledons</taxon>
        <taxon>Gunneridae</taxon>
        <taxon>Pentapetalae</taxon>
        <taxon>asterids</taxon>
        <taxon>lamiids</taxon>
        <taxon>Lamiales</taxon>
        <taxon>Bignoniaceae</taxon>
        <taxon>Crescentiina</taxon>
        <taxon>Tabebuia alliance</taxon>
        <taxon>Handroanthus</taxon>
    </lineage>
</organism>
<keyword evidence="2" id="KW-1185">Reference proteome</keyword>
<comment type="caution">
    <text evidence="1">The sequence shown here is derived from an EMBL/GenBank/DDBJ whole genome shotgun (WGS) entry which is preliminary data.</text>
</comment>
<proteinExistence type="predicted"/>
<dbReference type="Proteomes" id="UP000231279">
    <property type="component" value="Unassembled WGS sequence"/>
</dbReference>
<reference evidence="2" key="1">
    <citation type="journal article" date="2018" name="Gigascience">
        <title>Genome assembly of the Pink Ipe (Handroanthus impetiginosus, Bignoniaceae), a highly valued, ecologically keystone Neotropical timber forest tree.</title>
        <authorList>
            <person name="Silva-Junior O.B."/>
            <person name="Grattapaglia D."/>
            <person name="Novaes E."/>
            <person name="Collevatti R.G."/>
        </authorList>
    </citation>
    <scope>NUCLEOTIDE SEQUENCE [LARGE SCALE GENOMIC DNA]</scope>
    <source>
        <strain evidence="2">cv. UFG-1</strain>
    </source>
</reference>
<dbReference type="EMBL" id="NKXS01007575">
    <property type="protein sequence ID" value="PIM99480.1"/>
    <property type="molecule type" value="Genomic_DNA"/>
</dbReference>